<evidence type="ECO:0000256" key="6">
    <source>
        <dbReference type="ARBA" id="ARBA00022824"/>
    </source>
</evidence>
<name>A0AAN9Y0K9_9HEMI</name>
<evidence type="ECO:0000256" key="8">
    <source>
        <dbReference type="ARBA" id="ARBA00023136"/>
    </source>
</evidence>
<keyword evidence="13" id="KW-1185">Reference proteome</keyword>
<evidence type="ECO:0000256" key="9">
    <source>
        <dbReference type="ARBA" id="ARBA00023180"/>
    </source>
</evidence>
<dbReference type="SUPFAM" id="SSF53756">
    <property type="entry name" value="UDP-Glycosyltransferase/glycogen phosphorylase"/>
    <property type="match status" value="1"/>
</dbReference>
<dbReference type="Proteomes" id="UP001367676">
    <property type="component" value="Unassembled WGS sequence"/>
</dbReference>
<keyword evidence="5 11" id="KW-0812">Transmembrane</keyword>
<comment type="subcellular location">
    <subcellularLocation>
        <location evidence="10">Endomembrane system</location>
        <topology evidence="10">Single-pass type I membrane protein</topology>
    </subcellularLocation>
    <subcellularLocation>
        <location evidence="1">Endoplasmic reticulum</location>
    </subcellularLocation>
</comment>
<dbReference type="PANTHER" id="PTHR48043">
    <property type="entry name" value="EG:EG0003.4 PROTEIN-RELATED"/>
    <property type="match status" value="1"/>
</dbReference>
<evidence type="ECO:0000256" key="1">
    <source>
        <dbReference type="ARBA" id="ARBA00004240"/>
    </source>
</evidence>
<keyword evidence="9" id="KW-0325">Glycoprotein</keyword>
<dbReference type="GO" id="GO:0005783">
    <property type="term" value="C:endoplasmic reticulum"/>
    <property type="evidence" value="ECO:0007669"/>
    <property type="project" value="UniProtKB-SubCell"/>
</dbReference>
<accession>A0AAN9Y0K9</accession>
<evidence type="ECO:0000256" key="4">
    <source>
        <dbReference type="ARBA" id="ARBA00022679"/>
    </source>
</evidence>
<dbReference type="EMBL" id="JBBCAQ010000034">
    <property type="protein sequence ID" value="KAK7580016.1"/>
    <property type="molecule type" value="Genomic_DNA"/>
</dbReference>
<dbReference type="GO" id="GO:0008194">
    <property type="term" value="F:UDP-glycosyltransferase activity"/>
    <property type="evidence" value="ECO:0007669"/>
    <property type="project" value="InterPro"/>
</dbReference>
<dbReference type="CDD" id="cd03784">
    <property type="entry name" value="GT1_Gtf-like"/>
    <property type="match status" value="1"/>
</dbReference>
<comment type="caution">
    <text evidence="12">The sequence shown here is derived from an EMBL/GenBank/DDBJ whole genome shotgun (WGS) entry which is preliminary data.</text>
</comment>
<evidence type="ECO:0000256" key="5">
    <source>
        <dbReference type="ARBA" id="ARBA00022692"/>
    </source>
</evidence>
<evidence type="ECO:0000256" key="10">
    <source>
        <dbReference type="ARBA" id="ARBA00046288"/>
    </source>
</evidence>
<evidence type="ECO:0008006" key="14">
    <source>
        <dbReference type="Google" id="ProtNLM"/>
    </source>
</evidence>
<sequence>MFLDCRKISRIAGVSLVHLTILISSLDSINAANIIAWFPIEIRSSVIFSEAIVNTLAAAGHDVTYVTSVPPNKYIENCTIINYQSDFTKHHVQIPDNLINTGWYTHAKYWFSNQKEKFCFSDGVNRTVDHLKSLKKKYDLLIIPLTFFPKCFYPIAQEFNAPVIGTNVLGSYYYADELVGNPRNLASISADFKNSFFSAKVFWDRLWNLADHIVFRSLIREMDSVLHDARFKRHFPNFDIDNLPKLSLLINNNHPSIFLRPFMPNTIDVGGLHISAARDLPQNIKTFLDEAEHGAILFSLGSLVSSGAFDSKMAQMCLNVFARLPERVIWKYSENFTNTPPNVLVSKWLPQRDILAHNNVKAFITHCGFFGLQEAVYEGKPLVMLLFNVVDQGKNAAHMYKKGVGIPLQLNHLTEENLLNAIREIIDDKKYEKNMQHLSSLYKDRPMTPQETLIYWTEYVIRHKGATHLQSETVDMPFYQYFLLDILLFLLIILLILIWISYLILKIIFQYCLKTLKHPRKADSKKLN</sequence>
<dbReference type="InterPro" id="IPR002213">
    <property type="entry name" value="UDP_glucos_trans"/>
</dbReference>
<keyword evidence="4" id="KW-0808">Transferase</keyword>
<evidence type="ECO:0000313" key="12">
    <source>
        <dbReference type="EMBL" id="KAK7580016.1"/>
    </source>
</evidence>
<dbReference type="Gene3D" id="3.40.50.2000">
    <property type="entry name" value="Glycogen Phosphorylase B"/>
    <property type="match status" value="1"/>
</dbReference>
<dbReference type="Pfam" id="PF00201">
    <property type="entry name" value="UDPGT"/>
    <property type="match status" value="1"/>
</dbReference>
<keyword evidence="8 11" id="KW-0472">Membrane</keyword>
<dbReference type="InterPro" id="IPR050271">
    <property type="entry name" value="UDP-glycosyltransferase"/>
</dbReference>
<dbReference type="AlphaFoldDB" id="A0AAN9Y0K9"/>
<comment type="similarity">
    <text evidence="2">Belongs to the UDP-glycosyltransferase family.</text>
</comment>
<protein>
    <recommendedName>
        <fullName evidence="14">Glucuronosyltransferase</fullName>
    </recommendedName>
</protein>
<keyword evidence="7 11" id="KW-1133">Transmembrane helix</keyword>
<gene>
    <name evidence="12" type="ORF">V9T40_000645</name>
</gene>
<keyword evidence="6" id="KW-0256">Endoplasmic reticulum</keyword>
<evidence type="ECO:0000256" key="11">
    <source>
        <dbReference type="SAM" id="Phobius"/>
    </source>
</evidence>
<reference evidence="12 13" key="1">
    <citation type="submission" date="2024-03" db="EMBL/GenBank/DDBJ databases">
        <title>Adaptation during the transition from Ophiocordyceps entomopathogen to insect associate is accompanied by gene loss and intensified selection.</title>
        <authorList>
            <person name="Ward C.M."/>
            <person name="Onetto C.A."/>
            <person name="Borneman A.R."/>
        </authorList>
    </citation>
    <scope>NUCLEOTIDE SEQUENCE [LARGE SCALE GENOMIC DNA]</scope>
    <source>
        <strain evidence="12">AWRI1</strain>
        <tissue evidence="12">Single Adult Female</tissue>
    </source>
</reference>
<keyword evidence="3" id="KW-0328">Glycosyltransferase</keyword>
<evidence type="ECO:0000256" key="2">
    <source>
        <dbReference type="ARBA" id="ARBA00009995"/>
    </source>
</evidence>
<dbReference type="FunFam" id="3.40.50.2000:FF:000050">
    <property type="entry name" value="UDP-glucuronosyltransferase"/>
    <property type="match status" value="1"/>
</dbReference>
<evidence type="ECO:0000313" key="13">
    <source>
        <dbReference type="Proteomes" id="UP001367676"/>
    </source>
</evidence>
<proteinExistence type="inferred from homology"/>
<organism evidence="12 13">
    <name type="scientific">Parthenolecanium corni</name>
    <dbReference type="NCBI Taxonomy" id="536013"/>
    <lineage>
        <taxon>Eukaryota</taxon>
        <taxon>Metazoa</taxon>
        <taxon>Ecdysozoa</taxon>
        <taxon>Arthropoda</taxon>
        <taxon>Hexapoda</taxon>
        <taxon>Insecta</taxon>
        <taxon>Pterygota</taxon>
        <taxon>Neoptera</taxon>
        <taxon>Paraneoptera</taxon>
        <taxon>Hemiptera</taxon>
        <taxon>Sternorrhyncha</taxon>
        <taxon>Coccoidea</taxon>
        <taxon>Coccidae</taxon>
        <taxon>Parthenolecanium</taxon>
    </lineage>
</organism>
<evidence type="ECO:0000256" key="3">
    <source>
        <dbReference type="ARBA" id="ARBA00022676"/>
    </source>
</evidence>
<evidence type="ECO:0000256" key="7">
    <source>
        <dbReference type="ARBA" id="ARBA00022989"/>
    </source>
</evidence>
<feature type="transmembrane region" description="Helical" evidence="11">
    <location>
        <begin position="478"/>
        <end position="505"/>
    </location>
</feature>
<dbReference type="PANTHER" id="PTHR48043:SF145">
    <property type="entry name" value="FI06409P-RELATED"/>
    <property type="match status" value="1"/>
</dbReference>